<accession>T1ICX0</accession>
<dbReference type="VEuPathDB" id="VectorBase:RPRC014140"/>
<dbReference type="OMA" id="TYIGIYR"/>
<protein>
    <recommendedName>
        <fullName evidence="3">Transmembrane protein 135 N-terminal domain-containing protein</fullName>
    </recommendedName>
</protein>
<dbReference type="InParanoid" id="T1ICX0"/>
<evidence type="ECO:0000313" key="1">
    <source>
        <dbReference type="EnsemblMetazoa" id="RPRC014140-PA"/>
    </source>
</evidence>
<sequence>MFLARDKGRNNLLTFQLALTIFKVIWYNIKFIYAPEELLRKIFMLKNLKLCSFVVTYIGIYRATTCYLCRKTGKDCELFGLTGGFLAGISYCILPNFTLLSSLVAVLLKIMGRQLKYKYNLPNLPYQELTFIITNAFLLNTRLFHGEACPTFFTNIINICTGG</sequence>
<dbReference type="EMBL" id="ACPB03002946">
    <property type="status" value="NOT_ANNOTATED_CDS"/>
    <property type="molecule type" value="Genomic_DNA"/>
</dbReference>
<evidence type="ECO:0000313" key="2">
    <source>
        <dbReference type="Proteomes" id="UP000015103"/>
    </source>
</evidence>
<dbReference type="eggNOG" id="ENOG502SF7R">
    <property type="taxonomic scope" value="Eukaryota"/>
</dbReference>
<dbReference type="Proteomes" id="UP000015103">
    <property type="component" value="Unassembled WGS sequence"/>
</dbReference>
<keyword evidence="2" id="KW-1185">Reference proteome</keyword>
<dbReference type="HOGENOM" id="CLU_1631290_0_0_1"/>
<organism evidence="1 2">
    <name type="scientific">Rhodnius prolixus</name>
    <name type="common">Triatomid bug</name>
    <dbReference type="NCBI Taxonomy" id="13249"/>
    <lineage>
        <taxon>Eukaryota</taxon>
        <taxon>Metazoa</taxon>
        <taxon>Ecdysozoa</taxon>
        <taxon>Arthropoda</taxon>
        <taxon>Hexapoda</taxon>
        <taxon>Insecta</taxon>
        <taxon>Pterygota</taxon>
        <taxon>Neoptera</taxon>
        <taxon>Paraneoptera</taxon>
        <taxon>Hemiptera</taxon>
        <taxon>Heteroptera</taxon>
        <taxon>Panheteroptera</taxon>
        <taxon>Cimicomorpha</taxon>
        <taxon>Reduviidae</taxon>
        <taxon>Triatominae</taxon>
        <taxon>Rhodnius</taxon>
    </lineage>
</organism>
<evidence type="ECO:0008006" key="3">
    <source>
        <dbReference type="Google" id="ProtNLM"/>
    </source>
</evidence>
<reference evidence="1" key="1">
    <citation type="submission" date="2015-05" db="UniProtKB">
        <authorList>
            <consortium name="EnsemblMetazoa"/>
        </authorList>
    </citation>
    <scope>IDENTIFICATION</scope>
</reference>
<name>T1ICX0_RHOPR</name>
<dbReference type="AlphaFoldDB" id="T1ICX0"/>
<proteinExistence type="predicted"/>
<dbReference type="EnsemblMetazoa" id="RPRC014140-RA">
    <property type="protein sequence ID" value="RPRC014140-PA"/>
    <property type="gene ID" value="RPRC014140"/>
</dbReference>